<dbReference type="InterPro" id="IPR029044">
    <property type="entry name" value="Nucleotide-diphossugar_trans"/>
</dbReference>
<evidence type="ECO:0000313" key="3">
    <source>
        <dbReference type="Proteomes" id="UP000577362"/>
    </source>
</evidence>
<evidence type="ECO:0000313" key="2">
    <source>
        <dbReference type="EMBL" id="MBB4018555.1"/>
    </source>
</evidence>
<dbReference type="InterPro" id="IPR050834">
    <property type="entry name" value="Glycosyltransf_2"/>
</dbReference>
<dbReference type="PANTHER" id="PTHR43685:SF2">
    <property type="entry name" value="GLYCOSYLTRANSFERASE 2-LIKE DOMAIN-CONTAINING PROTEIN"/>
    <property type="match status" value="1"/>
</dbReference>
<sequence length="302" mass="33668">MEPFKPMHPSEISVVIPTYNRAHCIVRALESVFAQSLAPGEIIVVDDASHDDTAAVLAPYAGRIRVIRHETNAGASAARNTGIAAAQGTWVAFLDSDDAWRPDKLARQLAFMAAHGINVCCTNCDLIWPDGQVEPAYRPYPPRMEIGHYVWGCFTCPGSTLIARRDLIAAVGGYDLRYPRYEDWDLFLRLADHPQVVLGFLNDYLADVWRDSSANTALVDKGLDPMVDDHLERLSRREGALGRSFRAAIAFARSSNETSRGRYLAAVGHLMESFVLAPVRNEAFRIILWPFLRRKCLGTMPR</sequence>
<name>A0A840BYZ3_9HYPH</name>
<accession>A0A840BYZ3</accession>
<dbReference type="InterPro" id="IPR001173">
    <property type="entry name" value="Glyco_trans_2-like"/>
</dbReference>
<dbReference type="Gene3D" id="3.90.550.10">
    <property type="entry name" value="Spore Coat Polysaccharide Biosynthesis Protein SpsA, Chain A"/>
    <property type="match status" value="1"/>
</dbReference>
<reference evidence="2 3" key="1">
    <citation type="submission" date="2020-08" db="EMBL/GenBank/DDBJ databases">
        <title>Genomic Encyclopedia of Type Strains, Phase IV (KMG-IV): sequencing the most valuable type-strain genomes for metagenomic binning, comparative biology and taxonomic classification.</title>
        <authorList>
            <person name="Goeker M."/>
        </authorList>
    </citation>
    <scope>NUCLEOTIDE SEQUENCE [LARGE SCALE GENOMIC DNA]</scope>
    <source>
        <strain evidence="2 3">DSM 103737</strain>
    </source>
</reference>
<proteinExistence type="predicted"/>
<feature type="domain" description="Glycosyltransferase 2-like" evidence="1">
    <location>
        <begin position="13"/>
        <end position="130"/>
    </location>
</feature>
<dbReference type="Proteomes" id="UP000577362">
    <property type="component" value="Unassembled WGS sequence"/>
</dbReference>
<dbReference type="AlphaFoldDB" id="A0A840BYZ3"/>
<organism evidence="2 3">
    <name type="scientific">Chelatococcus caeni</name>
    <dbReference type="NCBI Taxonomy" id="1348468"/>
    <lineage>
        <taxon>Bacteria</taxon>
        <taxon>Pseudomonadati</taxon>
        <taxon>Pseudomonadota</taxon>
        <taxon>Alphaproteobacteria</taxon>
        <taxon>Hyphomicrobiales</taxon>
        <taxon>Chelatococcaceae</taxon>
        <taxon>Chelatococcus</taxon>
    </lineage>
</organism>
<keyword evidence="2" id="KW-0808">Transferase</keyword>
<protein>
    <submittedName>
        <fullName evidence="2">Glycosyltransferase involved in cell wall biosynthesis</fullName>
    </submittedName>
</protein>
<keyword evidence="3" id="KW-1185">Reference proteome</keyword>
<comment type="caution">
    <text evidence="2">The sequence shown here is derived from an EMBL/GenBank/DDBJ whole genome shotgun (WGS) entry which is preliminary data.</text>
</comment>
<dbReference type="Pfam" id="PF00535">
    <property type="entry name" value="Glycos_transf_2"/>
    <property type="match status" value="1"/>
</dbReference>
<dbReference type="GO" id="GO:0016740">
    <property type="term" value="F:transferase activity"/>
    <property type="evidence" value="ECO:0007669"/>
    <property type="project" value="UniProtKB-KW"/>
</dbReference>
<dbReference type="EMBL" id="JACIEN010000004">
    <property type="protein sequence ID" value="MBB4018555.1"/>
    <property type="molecule type" value="Genomic_DNA"/>
</dbReference>
<dbReference type="SUPFAM" id="SSF53448">
    <property type="entry name" value="Nucleotide-diphospho-sugar transferases"/>
    <property type="match status" value="1"/>
</dbReference>
<dbReference type="PANTHER" id="PTHR43685">
    <property type="entry name" value="GLYCOSYLTRANSFERASE"/>
    <property type="match status" value="1"/>
</dbReference>
<evidence type="ECO:0000259" key="1">
    <source>
        <dbReference type="Pfam" id="PF00535"/>
    </source>
</evidence>
<dbReference type="RefSeq" id="WP_183317461.1">
    <property type="nucleotide sequence ID" value="NZ_JACIEN010000004.1"/>
</dbReference>
<gene>
    <name evidence="2" type="ORF">GGR16_003602</name>
</gene>